<sequence>MSTSDPDPRKDLFLIRNILVGVIIVIAAIAIIVTWASRPSSAKEHITREYQRTTALDESGESAYVADGTPSSVAAAISDVEEPVDELDGAGADGTLDGSHFMQYPDYLIALFPYQSGKTKVMVSRDYTSGYNHYHHYVGSHWVSTPRYSGSGSDYRGGGSGSGK</sequence>
<keyword evidence="1" id="KW-0812">Transmembrane</keyword>
<name>M3VBM3_GORML</name>
<dbReference type="Proteomes" id="UP000035009">
    <property type="component" value="Unassembled WGS sequence"/>
</dbReference>
<evidence type="ECO:0000256" key="1">
    <source>
        <dbReference type="SAM" id="Phobius"/>
    </source>
</evidence>
<dbReference type="Pfam" id="PF14042">
    <property type="entry name" value="DUF4247"/>
    <property type="match status" value="1"/>
</dbReference>
<dbReference type="eggNOG" id="ENOG503319D">
    <property type="taxonomic scope" value="Bacteria"/>
</dbReference>
<evidence type="ECO:0008006" key="4">
    <source>
        <dbReference type="Google" id="ProtNLM"/>
    </source>
</evidence>
<keyword evidence="1" id="KW-1133">Transmembrane helix</keyword>
<feature type="transmembrane region" description="Helical" evidence="1">
    <location>
        <begin position="12"/>
        <end position="36"/>
    </location>
</feature>
<reference evidence="2 3" key="1">
    <citation type="submission" date="2013-02" db="EMBL/GenBank/DDBJ databases">
        <title>Whole genome shotgun sequence of Gordonia malaquae NBRC 108250.</title>
        <authorList>
            <person name="Yoshida I."/>
            <person name="Hosoyama A."/>
            <person name="Tsuchikane K."/>
            <person name="Ando Y."/>
            <person name="Baba S."/>
            <person name="Ohji S."/>
            <person name="Hamada M."/>
            <person name="Tamura T."/>
            <person name="Yamazoe A."/>
            <person name="Yamazaki S."/>
            <person name="Fujita N."/>
        </authorList>
    </citation>
    <scope>NUCLEOTIDE SEQUENCE [LARGE SCALE GENOMIC DNA]</scope>
    <source>
        <strain evidence="2 3">NBRC 108250</strain>
    </source>
</reference>
<accession>M3VBM3</accession>
<dbReference type="OrthoDB" id="5186368at2"/>
<keyword evidence="1" id="KW-0472">Membrane</keyword>
<evidence type="ECO:0000313" key="2">
    <source>
        <dbReference type="EMBL" id="GAC80513.1"/>
    </source>
</evidence>
<dbReference type="RefSeq" id="WP_008379584.1">
    <property type="nucleotide sequence ID" value="NZ_BAOP01000018.1"/>
</dbReference>
<evidence type="ECO:0000313" key="3">
    <source>
        <dbReference type="Proteomes" id="UP000035009"/>
    </source>
</evidence>
<gene>
    <name evidence="2" type="ORF">GM1_018_00760</name>
</gene>
<dbReference type="InterPro" id="IPR025341">
    <property type="entry name" value="DUF4247"/>
</dbReference>
<protein>
    <recommendedName>
        <fullName evidence="4">DUF4247 domain-containing protein</fullName>
    </recommendedName>
</protein>
<organism evidence="2 3">
    <name type="scientific">Gordonia malaquae NBRC 108250</name>
    <dbReference type="NCBI Taxonomy" id="1223542"/>
    <lineage>
        <taxon>Bacteria</taxon>
        <taxon>Bacillati</taxon>
        <taxon>Actinomycetota</taxon>
        <taxon>Actinomycetes</taxon>
        <taxon>Mycobacteriales</taxon>
        <taxon>Gordoniaceae</taxon>
        <taxon>Gordonia</taxon>
    </lineage>
</organism>
<proteinExistence type="predicted"/>
<keyword evidence="3" id="KW-1185">Reference proteome</keyword>
<dbReference type="AlphaFoldDB" id="M3VBM3"/>
<comment type="caution">
    <text evidence="2">The sequence shown here is derived from an EMBL/GenBank/DDBJ whole genome shotgun (WGS) entry which is preliminary data.</text>
</comment>
<dbReference type="STRING" id="410332.SAMN04488550_3987"/>
<dbReference type="EMBL" id="BAOP01000018">
    <property type="protein sequence ID" value="GAC80513.1"/>
    <property type="molecule type" value="Genomic_DNA"/>
</dbReference>